<dbReference type="RefSeq" id="WP_188611199.1">
    <property type="nucleotide sequence ID" value="NZ_BMGG01000008.1"/>
</dbReference>
<protein>
    <submittedName>
        <fullName evidence="6">Methyltransferase</fullName>
    </submittedName>
</protein>
<reference evidence="6" key="2">
    <citation type="submission" date="2020-09" db="EMBL/GenBank/DDBJ databases">
        <authorList>
            <person name="Sun Q."/>
            <person name="Zhou Y."/>
        </authorList>
    </citation>
    <scope>NUCLEOTIDE SEQUENCE</scope>
    <source>
        <strain evidence="6">CGMCC 1.12919</strain>
    </source>
</reference>
<evidence type="ECO:0000313" key="6">
    <source>
        <dbReference type="EMBL" id="GGC80100.1"/>
    </source>
</evidence>
<dbReference type="PANTHER" id="PTHR43464:SF19">
    <property type="entry name" value="UBIQUINONE BIOSYNTHESIS O-METHYLTRANSFERASE, MITOCHONDRIAL"/>
    <property type="match status" value="1"/>
</dbReference>
<accession>A0A916XL33</accession>
<evidence type="ECO:0000256" key="2">
    <source>
        <dbReference type="ARBA" id="ARBA00022679"/>
    </source>
</evidence>
<keyword evidence="3" id="KW-0949">S-adenosyl-L-methionine</keyword>
<dbReference type="Gene3D" id="3.40.50.150">
    <property type="entry name" value="Vaccinia Virus protein VP39"/>
    <property type="match status" value="1"/>
</dbReference>
<dbReference type="SUPFAM" id="SSF53335">
    <property type="entry name" value="S-adenosyl-L-methionine-dependent methyltransferases"/>
    <property type="match status" value="1"/>
</dbReference>
<dbReference type="EMBL" id="BMGG01000008">
    <property type="protein sequence ID" value="GGC80100.1"/>
    <property type="molecule type" value="Genomic_DNA"/>
</dbReference>
<evidence type="ECO:0000256" key="3">
    <source>
        <dbReference type="ARBA" id="ARBA00022691"/>
    </source>
</evidence>
<evidence type="ECO:0000256" key="4">
    <source>
        <dbReference type="SAM" id="MobiDB-lite"/>
    </source>
</evidence>
<evidence type="ECO:0000259" key="5">
    <source>
        <dbReference type="Pfam" id="PF13649"/>
    </source>
</evidence>
<dbReference type="GO" id="GO:0008168">
    <property type="term" value="F:methyltransferase activity"/>
    <property type="evidence" value="ECO:0007669"/>
    <property type="project" value="UniProtKB-KW"/>
</dbReference>
<keyword evidence="2" id="KW-0808">Transferase</keyword>
<dbReference type="CDD" id="cd02440">
    <property type="entry name" value="AdoMet_MTases"/>
    <property type="match status" value="1"/>
</dbReference>
<gene>
    <name evidence="6" type="ORF">GCM10010994_42600</name>
</gene>
<dbReference type="GO" id="GO:0032259">
    <property type="term" value="P:methylation"/>
    <property type="evidence" value="ECO:0007669"/>
    <property type="project" value="UniProtKB-KW"/>
</dbReference>
<dbReference type="InterPro" id="IPR041698">
    <property type="entry name" value="Methyltransf_25"/>
</dbReference>
<feature type="region of interest" description="Disordered" evidence="4">
    <location>
        <begin position="1"/>
        <end position="21"/>
    </location>
</feature>
<feature type="domain" description="Methyltransferase" evidence="5">
    <location>
        <begin position="61"/>
        <end position="157"/>
    </location>
</feature>
<sequence>MVTTFAEQGADGDPNAEQSDYWNASPAAESWTSLHEDIDRQLAPLSAAAIAALAPQAGERILDVGCGCGDTTLQLAARVAPGGTVVGLDISAPMLAVARRRAAAERVAGVSFIEADAQTRAIDRGAFDAVFSRFGVMFFADPVAAFANLRAALRPGGRLTFLCWRKPTDNPCLMAPYRAAVDLFPVPPEKADPLAPGPFAFADPERVEGILANAGFTDIALTPHDEPIGGHAPDRALHLALQIGPLARLLREQPSVTAQVTEAVRDVLAAHTRPDGVYLGSGTWVVTAQG</sequence>
<name>A0A916XL33_9HYPH</name>
<comment type="caution">
    <text evidence="6">The sequence shown here is derived from an EMBL/GenBank/DDBJ whole genome shotgun (WGS) entry which is preliminary data.</text>
</comment>
<dbReference type="Pfam" id="PF13649">
    <property type="entry name" value="Methyltransf_25"/>
    <property type="match status" value="1"/>
</dbReference>
<proteinExistence type="predicted"/>
<dbReference type="AlphaFoldDB" id="A0A916XL33"/>
<dbReference type="Proteomes" id="UP000637002">
    <property type="component" value="Unassembled WGS sequence"/>
</dbReference>
<organism evidence="6 7">
    <name type="scientific">Chelatococcus reniformis</name>
    <dbReference type="NCBI Taxonomy" id="1494448"/>
    <lineage>
        <taxon>Bacteria</taxon>
        <taxon>Pseudomonadati</taxon>
        <taxon>Pseudomonadota</taxon>
        <taxon>Alphaproteobacteria</taxon>
        <taxon>Hyphomicrobiales</taxon>
        <taxon>Chelatococcaceae</taxon>
        <taxon>Chelatococcus</taxon>
    </lineage>
</organism>
<dbReference type="PANTHER" id="PTHR43464">
    <property type="entry name" value="METHYLTRANSFERASE"/>
    <property type="match status" value="1"/>
</dbReference>
<dbReference type="InterPro" id="IPR029063">
    <property type="entry name" value="SAM-dependent_MTases_sf"/>
</dbReference>
<reference evidence="6" key="1">
    <citation type="journal article" date="2014" name="Int. J. Syst. Evol. Microbiol.">
        <title>Complete genome sequence of Corynebacterium casei LMG S-19264T (=DSM 44701T), isolated from a smear-ripened cheese.</title>
        <authorList>
            <consortium name="US DOE Joint Genome Institute (JGI-PGF)"/>
            <person name="Walter F."/>
            <person name="Albersmeier A."/>
            <person name="Kalinowski J."/>
            <person name="Ruckert C."/>
        </authorList>
    </citation>
    <scope>NUCLEOTIDE SEQUENCE</scope>
    <source>
        <strain evidence="6">CGMCC 1.12919</strain>
    </source>
</reference>
<keyword evidence="7" id="KW-1185">Reference proteome</keyword>
<evidence type="ECO:0000313" key="7">
    <source>
        <dbReference type="Proteomes" id="UP000637002"/>
    </source>
</evidence>
<evidence type="ECO:0000256" key="1">
    <source>
        <dbReference type="ARBA" id="ARBA00022603"/>
    </source>
</evidence>
<keyword evidence="1 6" id="KW-0489">Methyltransferase</keyword>